<reference evidence="1 2" key="1">
    <citation type="journal article" date="2018" name="IMA Fungus">
        <title>IMA Genome-F 10: Nine draft genome sequences of Claviceps purpurea s.lat., including C. arundinis, C. humidiphila, and C. cf. spartinae, pseudomolecules for the pitch canker pathogen Fusarium circinatum, draft genome of Davidsoniella eucalypti, Grosmannia galeiformis, Quambalaria eucalypti, and Teratosphaeria destructans.</title>
        <authorList>
            <person name="Wingfield B.D."/>
            <person name="Liu M."/>
            <person name="Nguyen H.D."/>
            <person name="Lane F.A."/>
            <person name="Morgan S.W."/>
            <person name="De Vos L."/>
            <person name="Wilken P.M."/>
            <person name="Duong T.A."/>
            <person name="Aylward J."/>
            <person name="Coetzee M.P."/>
            <person name="Dadej K."/>
            <person name="De Beer Z.W."/>
            <person name="Findlay W."/>
            <person name="Havenga M."/>
            <person name="Kolarik M."/>
            <person name="Menzies J.G."/>
            <person name="Naidoo K."/>
            <person name="Pochopski O."/>
            <person name="Shoukouhi P."/>
            <person name="Santana Q.C."/>
            <person name="Seifert K.A."/>
            <person name="Soal N."/>
            <person name="Steenkamp E.T."/>
            <person name="Tatham C.T."/>
            <person name="van der Nest M.A."/>
            <person name="Wingfield M.J."/>
        </authorList>
    </citation>
    <scope>NUCLEOTIDE SEQUENCE [LARGE SCALE GENOMIC DNA]</scope>
    <source>
        <strain evidence="1">CMW44962</strain>
    </source>
</reference>
<dbReference type="Proteomes" id="UP001138500">
    <property type="component" value="Unassembled WGS sequence"/>
</dbReference>
<evidence type="ECO:0000313" key="2">
    <source>
        <dbReference type="Proteomes" id="UP001138500"/>
    </source>
</evidence>
<evidence type="ECO:0008006" key="3">
    <source>
        <dbReference type="Google" id="ProtNLM"/>
    </source>
</evidence>
<gene>
    <name evidence="1" type="ORF">Tdes44962_MAKER07111</name>
</gene>
<dbReference type="OrthoDB" id="5314997at2759"/>
<dbReference type="AlphaFoldDB" id="A0A9W7T0C4"/>
<dbReference type="PANTHER" id="PTHR42085:SF2">
    <property type="entry name" value="F-BOX DOMAIN-CONTAINING PROTEIN"/>
    <property type="match status" value="1"/>
</dbReference>
<sequence>TSLLFHKRQPHQQQVLNLGPIPFVHHYSILLQTHSTAVASTSLSARRRFLPKAPTSPFPPASLKPVMGLLLSRLLDSPPSVAAADAKTAASPLLNLPTELLLEIFTNVFKHHHLVLYLSSDPFRSLQFDYSIDETRRAMYDYLALWVAIPPLQDLVDQVFFTSIALTFRSTERHGGDENNGKVMYDLHAGSTRAMERWCRKIVVEVEVGDLWFLKGILASASDPGLFGRYDHWVHDAPDGYGYLPRTFAAGVTLQASGTQLNGFHMRQAGVWLYDCRSGSQKCVEASEKRVQEIKEVLQAVVDERGSFSFDVAQSIMALVNGWDWKVEKGLWLVRSFDLYRDVEVIFSYFDRSPLLLRLFQDIQTRKMAPFQLSLKRLIKRDRSPFRFLDLPPEIRNRVYEYVFGDLDLAIALLRRNGYKQRLRRAMRTQLSRSGPQLSLLAVCHQLRQESIRFLSGVISAEFRQPKQLFLLGDDGLAVGSNLKHVATIRTCLQTTRGLVPLVKHLRLGGKDPLHFVQAAEYTSLDIINGVKLALLNNVRILTLQYGDFGIENWPFRFQCNHAWVNSVVWPRIEELRMEGRDAVLRLRRSGHSRWQYWYSGREIPEQ</sequence>
<evidence type="ECO:0000313" key="1">
    <source>
        <dbReference type="EMBL" id="KAH9844766.1"/>
    </source>
</evidence>
<keyword evidence="2" id="KW-1185">Reference proteome</keyword>
<name>A0A9W7T0C4_9PEZI</name>
<dbReference type="EMBL" id="RIBY02000225">
    <property type="protein sequence ID" value="KAH9844766.1"/>
    <property type="molecule type" value="Genomic_DNA"/>
</dbReference>
<dbReference type="InterPro" id="IPR038883">
    <property type="entry name" value="AN11006-like"/>
</dbReference>
<protein>
    <recommendedName>
        <fullName evidence="3">F-box domain-containing protein</fullName>
    </recommendedName>
</protein>
<proteinExistence type="predicted"/>
<comment type="caution">
    <text evidence="1">The sequence shown here is derived from an EMBL/GenBank/DDBJ whole genome shotgun (WGS) entry which is preliminary data.</text>
</comment>
<feature type="non-terminal residue" evidence="1">
    <location>
        <position position="1"/>
    </location>
</feature>
<accession>A0A9W7T0C4</accession>
<dbReference type="PANTHER" id="PTHR42085">
    <property type="entry name" value="F-BOX DOMAIN-CONTAINING PROTEIN"/>
    <property type="match status" value="1"/>
</dbReference>
<reference evidence="1 2" key="2">
    <citation type="journal article" date="2021" name="Curr. Genet.">
        <title>Genetic response to nitrogen starvation in the aggressive Eucalyptus foliar pathogen Teratosphaeria destructans.</title>
        <authorList>
            <person name="Havenga M."/>
            <person name="Wingfield B.D."/>
            <person name="Wingfield M.J."/>
            <person name="Dreyer L.L."/>
            <person name="Roets F."/>
            <person name="Aylward J."/>
        </authorList>
    </citation>
    <scope>NUCLEOTIDE SEQUENCE [LARGE SCALE GENOMIC DNA]</scope>
    <source>
        <strain evidence="1">CMW44962</strain>
    </source>
</reference>
<organism evidence="1 2">
    <name type="scientific">Teratosphaeria destructans</name>
    <dbReference type="NCBI Taxonomy" id="418781"/>
    <lineage>
        <taxon>Eukaryota</taxon>
        <taxon>Fungi</taxon>
        <taxon>Dikarya</taxon>
        <taxon>Ascomycota</taxon>
        <taxon>Pezizomycotina</taxon>
        <taxon>Dothideomycetes</taxon>
        <taxon>Dothideomycetidae</taxon>
        <taxon>Mycosphaerellales</taxon>
        <taxon>Teratosphaeriaceae</taxon>
        <taxon>Teratosphaeria</taxon>
    </lineage>
</organism>